<dbReference type="InterPro" id="IPR008271">
    <property type="entry name" value="Ser/Thr_kinase_AS"/>
</dbReference>
<sequence>MKGGKEISQGYKGKTFDLYNEDDNIDFYTMFKNAKPERIVLYSLNTKIRTTNQYESILKKLENKKNYIVKKFKRGNILLGNAKLNFRNEFNSIKKLSGIYSDKLSYYTSLTPLFKYNNIDIYGMSYGYYYFIFQEKCHKTVENINFTQKEFNKFIVDIYESLAILQKNNFLHNDIKADNIIYCDNHYKLIDWDLGYIKYTHFKNFIKGSGGNFMFNHPIKFYNLGLSLFLFKFFFTFFKNFNNHNKWLYNLEDFKIISEKSIESAEIIIEKNKTKKLSKYYDMFAFAKLIICLAEKNNLTYPKEFVNKLLEPFYISV</sequence>
<feature type="domain" description="Protein kinase" evidence="1">
    <location>
        <begin position="1"/>
        <end position="317"/>
    </location>
</feature>
<proteinExistence type="predicted"/>
<organism evidence="2">
    <name type="scientific">viral metagenome</name>
    <dbReference type="NCBI Taxonomy" id="1070528"/>
    <lineage>
        <taxon>unclassified sequences</taxon>
        <taxon>metagenomes</taxon>
        <taxon>organismal metagenomes</taxon>
    </lineage>
</organism>
<dbReference type="SUPFAM" id="SSF56112">
    <property type="entry name" value="Protein kinase-like (PK-like)"/>
    <property type="match status" value="1"/>
</dbReference>
<reference evidence="2" key="1">
    <citation type="journal article" date="2020" name="Nature">
        <title>Giant virus diversity and host interactions through global metagenomics.</title>
        <authorList>
            <person name="Schulz F."/>
            <person name="Roux S."/>
            <person name="Paez-Espino D."/>
            <person name="Jungbluth S."/>
            <person name="Walsh D.A."/>
            <person name="Denef V.J."/>
            <person name="McMahon K.D."/>
            <person name="Konstantinidis K.T."/>
            <person name="Eloe-Fadrosh E.A."/>
            <person name="Kyrpides N.C."/>
            <person name="Woyke T."/>
        </authorList>
    </citation>
    <scope>NUCLEOTIDE SEQUENCE</scope>
    <source>
        <strain evidence="2">GVMAG-M-3300009151-35</strain>
    </source>
</reference>
<dbReference type="AlphaFoldDB" id="A0A6C0EQD5"/>
<evidence type="ECO:0000313" key="2">
    <source>
        <dbReference type="EMBL" id="QHT30723.1"/>
    </source>
</evidence>
<dbReference type="InterPro" id="IPR011009">
    <property type="entry name" value="Kinase-like_dom_sf"/>
</dbReference>
<dbReference type="GO" id="GO:0004672">
    <property type="term" value="F:protein kinase activity"/>
    <property type="evidence" value="ECO:0007669"/>
    <property type="project" value="InterPro"/>
</dbReference>
<accession>A0A6C0EQD5</accession>
<name>A0A6C0EQD5_9ZZZZ</name>
<dbReference type="PROSITE" id="PS50011">
    <property type="entry name" value="PROTEIN_KINASE_DOM"/>
    <property type="match status" value="1"/>
</dbReference>
<dbReference type="Gene3D" id="1.10.510.10">
    <property type="entry name" value="Transferase(Phosphotransferase) domain 1"/>
    <property type="match status" value="1"/>
</dbReference>
<evidence type="ECO:0000259" key="1">
    <source>
        <dbReference type="PROSITE" id="PS50011"/>
    </source>
</evidence>
<dbReference type="EMBL" id="MN738910">
    <property type="protein sequence ID" value="QHT30723.1"/>
    <property type="molecule type" value="Genomic_DNA"/>
</dbReference>
<dbReference type="GO" id="GO:0005524">
    <property type="term" value="F:ATP binding"/>
    <property type="evidence" value="ECO:0007669"/>
    <property type="project" value="InterPro"/>
</dbReference>
<dbReference type="InterPro" id="IPR000719">
    <property type="entry name" value="Prot_kinase_dom"/>
</dbReference>
<protein>
    <recommendedName>
        <fullName evidence="1">Protein kinase domain-containing protein</fullName>
    </recommendedName>
</protein>
<dbReference type="PROSITE" id="PS00108">
    <property type="entry name" value="PROTEIN_KINASE_ST"/>
    <property type="match status" value="1"/>
</dbReference>